<feature type="non-terminal residue" evidence="1">
    <location>
        <position position="58"/>
    </location>
</feature>
<evidence type="ECO:0000313" key="2">
    <source>
        <dbReference type="Proteomes" id="UP000265520"/>
    </source>
</evidence>
<dbReference type="Proteomes" id="UP000265520">
    <property type="component" value="Unassembled WGS sequence"/>
</dbReference>
<reference evidence="1 2" key="1">
    <citation type="journal article" date="2018" name="Front. Plant Sci.">
        <title>Red Clover (Trifolium pratense) and Zigzag Clover (T. medium) - A Picture of Genomic Similarities and Differences.</title>
        <authorList>
            <person name="Dluhosova J."/>
            <person name="Istvanek J."/>
            <person name="Nedelnik J."/>
            <person name="Repkova J."/>
        </authorList>
    </citation>
    <scope>NUCLEOTIDE SEQUENCE [LARGE SCALE GENOMIC DNA]</scope>
    <source>
        <strain evidence="2">cv. 10/8</strain>
        <tissue evidence="1">Leaf</tissue>
    </source>
</reference>
<dbReference type="AlphaFoldDB" id="A0A392TF68"/>
<name>A0A392TF68_9FABA</name>
<protein>
    <submittedName>
        <fullName evidence="1">Uncharacterized protein</fullName>
    </submittedName>
</protein>
<organism evidence="1 2">
    <name type="scientific">Trifolium medium</name>
    <dbReference type="NCBI Taxonomy" id="97028"/>
    <lineage>
        <taxon>Eukaryota</taxon>
        <taxon>Viridiplantae</taxon>
        <taxon>Streptophyta</taxon>
        <taxon>Embryophyta</taxon>
        <taxon>Tracheophyta</taxon>
        <taxon>Spermatophyta</taxon>
        <taxon>Magnoliopsida</taxon>
        <taxon>eudicotyledons</taxon>
        <taxon>Gunneridae</taxon>
        <taxon>Pentapetalae</taxon>
        <taxon>rosids</taxon>
        <taxon>fabids</taxon>
        <taxon>Fabales</taxon>
        <taxon>Fabaceae</taxon>
        <taxon>Papilionoideae</taxon>
        <taxon>50 kb inversion clade</taxon>
        <taxon>NPAAA clade</taxon>
        <taxon>Hologalegina</taxon>
        <taxon>IRL clade</taxon>
        <taxon>Trifolieae</taxon>
        <taxon>Trifolium</taxon>
    </lineage>
</organism>
<proteinExistence type="predicted"/>
<keyword evidence="2" id="KW-1185">Reference proteome</keyword>
<sequence length="58" mass="6318">MHRRILPSFFFTNRTGAPHGDTLGLTNHFSSNSSNCSFNFSSSAADIRYGAIEIGLVP</sequence>
<comment type="caution">
    <text evidence="1">The sequence shown here is derived from an EMBL/GenBank/DDBJ whole genome shotgun (WGS) entry which is preliminary data.</text>
</comment>
<dbReference type="EMBL" id="LXQA010551275">
    <property type="protein sequence ID" value="MCI58766.1"/>
    <property type="molecule type" value="Genomic_DNA"/>
</dbReference>
<evidence type="ECO:0000313" key="1">
    <source>
        <dbReference type="EMBL" id="MCI58766.1"/>
    </source>
</evidence>
<accession>A0A392TF68</accession>